<accession>A0A1I6Y0K1</accession>
<feature type="region of interest" description="Disordered" evidence="1">
    <location>
        <begin position="107"/>
        <end position="152"/>
    </location>
</feature>
<dbReference type="InterPro" id="IPR036689">
    <property type="entry name" value="ESAT-6-like_sf"/>
</dbReference>
<name>A0A1I6Y0K1_9ACTN</name>
<proteinExistence type="predicted"/>
<evidence type="ECO:0000313" key="3">
    <source>
        <dbReference type="Proteomes" id="UP000199165"/>
    </source>
</evidence>
<dbReference type="STRING" id="995060.SAMN04487904_10288"/>
<dbReference type="RefSeq" id="WP_092973965.1">
    <property type="nucleotide sequence ID" value="NZ_FPAT01000002.1"/>
</dbReference>
<gene>
    <name evidence="2" type="ORF">SAMN04487904_10288</name>
</gene>
<keyword evidence="3" id="KW-1185">Reference proteome</keyword>
<dbReference type="Proteomes" id="UP000199165">
    <property type="component" value="Unassembled WGS sequence"/>
</dbReference>
<sequence length="358" mass="39586">MSFEFDGDTAGKIFKALEELGDDAQKGSVYVSEYTAMPFYDQGVINLLSGAHADITTKVTDQMDTLNKYFRTTISDNLADTFRLYKKDDEENGNKLRELEDYFSADSEMMSERREAEEEDPATGTSSDPFRANHNPRSSFEDVELTGSDSFREPMDPPGVLDLFSISYAIQSICELCGWYPTESLGKKLAGDWDKIAKCGKAFRNLADGVDKMAYNLGDHVDQLEQGWSGNAYAACNVALHRGANEIKDGTADVLRKLADKYEEAAQKTYDTHKELEPLVRSITDMASGFGLAKAAGQGIKNGIELFTEKTNDIMGLISLLQNTINTISADLESIGAEFEKPKSPDSVPPVLKKYDEL</sequence>
<evidence type="ECO:0008006" key="4">
    <source>
        <dbReference type="Google" id="ProtNLM"/>
    </source>
</evidence>
<evidence type="ECO:0000256" key="1">
    <source>
        <dbReference type="SAM" id="MobiDB-lite"/>
    </source>
</evidence>
<evidence type="ECO:0000313" key="2">
    <source>
        <dbReference type="EMBL" id="SFT43883.1"/>
    </source>
</evidence>
<dbReference type="EMBL" id="FPAT01000002">
    <property type="protein sequence ID" value="SFT43883.1"/>
    <property type="molecule type" value="Genomic_DNA"/>
</dbReference>
<dbReference type="AlphaFoldDB" id="A0A1I6Y0K1"/>
<dbReference type="Gene3D" id="1.10.287.1060">
    <property type="entry name" value="ESAT-6-like"/>
    <property type="match status" value="1"/>
</dbReference>
<dbReference type="SUPFAM" id="SSF140453">
    <property type="entry name" value="EsxAB dimer-like"/>
    <property type="match status" value="1"/>
</dbReference>
<protein>
    <recommendedName>
        <fullName evidence="4">Proteins of 100 residues with WXG</fullName>
    </recommendedName>
</protein>
<organism evidence="2 3">
    <name type="scientific">Actinopolyspora righensis</name>
    <dbReference type="NCBI Taxonomy" id="995060"/>
    <lineage>
        <taxon>Bacteria</taxon>
        <taxon>Bacillati</taxon>
        <taxon>Actinomycetota</taxon>
        <taxon>Actinomycetes</taxon>
        <taxon>Actinopolysporales</taxon>
        <taxon>Actinopolysporaceae</taxon>
        <taxon>Actinopolyspora</taxon>
        <taxon>Actinopolyspora alba group</taxon>
    </lineage>
</organism>
<reference evidence="3" key="1">
    <citation type="submission" date="2016-10" db="EMBL/GenBank/DDBJ databases">
        <authorList>
            <person name="Varghese N."/>
            <person name="Submissions S."/>
        </authorList>
    </citation>
    <scope>NUCLEOTIDE SEQUENCE [LARGE SCALE GENOMIC DNA]</scope>
    <source>
        <strain evidence="3">DSM 45501</strain>
    </source>
</reference>